<dbReference type="GO" id="GO:0005886">
    <property type="term" value="C:plasma membrane"/>
    <property type="evidence" value="ECO:0007669"/>
    <property type="project" value="TreeGrafter"/>
</dbReference>
<keyword evidence="2" id="KW-0446">Lipid-binding</keyword>
<protein>
    <recommendedName>
        <fullName evidence="4">Oxysterol-binding protein</fullName>
    </recommendedName>
</protein>
<dbReference type="PANTHER" id="PTHR10972">
    <property type="entry name" value="OXYSTEROL-BINDING PROTEIN-RELATED"/>
    <property type="match status" value="1"/>
</dbReference>
<evidence type="ECO:0000256" key="5">
    <source>
        <dbReference type="SAM" id="Coils"/>
    </source>
</evidence>
<keyword evidence="4" id="KW-0813">Transport</keyword>
<evidence type="ECO:0000256" key="1">
    <source>
        <dbReference type="ARBA" id="ARBA00008842"/>
    </source>
</evidence>
<evidence type="ECO:0000256" key="6">
    <source>
        <dbReference type="SAM" id="MobiDB-lite"/>
    </source>
</evidence>
<dbReference type="EMBL" id="CAJFDH010000006">
    <property type="protein sequence ID" value="CAD5229279.1"/>
    <property type="molecule type" value="Genomic_DNA"/>
</dbReference>
<name>A0A811LMG3_9BILA</name>
<evidence type="ECO:0000313" key="8">
    <source>
        <dbReference type="Proteomes" id="UP000614601"/>
    </source>
</evidence>
<evidence type="ECO:0000313" key="7">
    <source>
        <dbReference type="EMBL" id="CAD5229279.1"/>
    </source>
</evidence>
<keyword evidence="8" id="KW-1185">Reference proteome</keyword>
<dbReference type="Proteomes" id="UP000783686">
    <property type="component" value="Unassembled WGS sequence"/>
</dbReference>
<proteinExistence type="inferred from homology"/>
<feature type="coiled-coil region" evidence="5">
    <location>
        <begin position="356"/>
        <end position="383"/>
    </location>
</feature>
<dbReference type="GO" id="GO:0005829">
    <property type="term" value="C:cytosol"/>
    <property type="evidence" value="ECO:0007669"/>
    <property type="project" value="TreeGrafter"/>
</dbReference>
<dbReference type="InterPro" id="IPR000648">
    <property type="entry name" value="Oxysterol-bd"/>
</dbReference>
<evidence type="ECO:0000256" key="3">
    <source>
        <dbReference type="RuleBase" id="RU003844"/>
    </source>
</evidence>
<dbReference type="Proteomes" id="UP000614601">
    <property type="component" value="Unassembled WGS sequence"/>
</dbReference>
<dbReference type="InterPro" id="IPR018494">
    <property type="entry name" value="Oxysterol-bd_CS"/>
</dbReference>
<dbReference type="GO" id="GO:0120009">
    <property type="term" value="P:intermembrane lipid transfer"/>
    <property type="evidence" value="ECO:0007669"/>
    <property type="project" value="UniProtKB-ARBA"/>
</dbReference>
<evidence type="ECO:0000256" key="2">
    <source>
        <dbReference type="ARBA" id="ARBA00023121"/>
    </source>
</evidence>
<dbReference type="EMBL" id="CAJFCW020000006">
    <property type="protein sequence ID" value="CAG9126226.1"/>
    <property type="molecule type" value="Genomic_DNA"/>
</dbReference>
<sequence>MADESAILLDSRPRPKPKVSTRTELPGPSVPKGTVSVWSVLKSLIGKELSRSTLPIGLNEPITFLQRLAEYMEHSDLLAQATQSDDPQLRIELIAAFAASTLSSIRLTKPFNPLLHETYELNRPELGFNFIAEQVSHHPPISAFHAQSKTFEFSGTVAPKVKFWGRSIECDPGAAFTLKLLRKEGIEIYTWNATSCVIYNIIMGTMYICANGHMTIISHSTPYEAKLHFKGAGSGRADLLMEGDVFMHKTKVSKVYGNWAHFIASMPYKIYMDNAATYEQNFRKHCDSLVETCPIVMFKDSKLLWSSIERPPRSEYFYNFNYFTMMLNEMPENSASLPKTDCRFRPDLKYFELSEFSKAEYEKNRLEEKQRAARKRSKKSKKDKEGKWFKYVGKDAFGRDNQWEFDDTYWTRSVSTVSETDDIF</sequence>
<dbReference type="OrthoDB" id="416222at2759"/>
<organism evidence="7 8">
    <name type="scientific">Bursaphelenchus okinawaensis</name>
    <dbReference type="NCBI Taxonomy" id="465554"/>
    <lineage>
        <taxon>Eukaryota</taxon>
        <taxon>Metazoa</taxon>
        <taxon>Ecdysozoa</taxon>
        <taxon>Nematoda</taxon>
        <taxon>Chromadorea</taxon>
        <taxon>Rhabditida</taxon>
        <taxon>Tylenchina</taxon>
        <taxon>Tylenchomorpha</taxon>
        <taxon>Aphelenchoidea</taxon>
        <taxon>Aphelenchoididae</taxon>
        <taxon>Bursaphelenchus</taxon>
    </lineage>
</organism>
<dbReference type="Gene3D" id="2.40.160.120">
    <property type="match status" value="1"/>
</dbReference>
<gene>
    <name evidence="7" type="ORF">BOKJ2_LOCUS13338</name>
</gene>
<dbReference type="Gene3D" id="3.30.70.3490">
    <property type="match status" value="1"/>
</dbReference>
<feature type="region of interest" description="Disordered" evidence="6">
    <location>
        <begin position="1"/>
        <end position="28"/>
    </location>
</feature>
<dbReference type="PROSITE" id="PS01013">
    <property type="entry name" value="OSBP"/>
    <property type="match status" value="1"/>
</dbReference>
<reference evidence="7" key="1">
    <citation type="submission" date="2020-09" db="EMBL/GenBank/DDBJ databases">
        <authorList>
            <person name="Kikuchi T."/>
        </authorList>
    </citation>
    <scope>NUCLEOTIDE SEQUENCE</scope>
    <source>
        <strain evidence="7">SH1</strain>
    </source>
</reference>
<comment type="similarity">
    <text evidence="1 3">Belongs to the OSBP family.</text>
</comment>
<evidence type="ECO:0000256" key="4">
    <source>
        <dbReference type="RuleBase" id="RU003845"/>
    </source>
</evidence>
<dbReference type="Pfam" id="PF01237">
    <property type="entry name" value="Oxysterol_BP"/>
    <property type="match status" value="1"/>
</dbReference>
<dbReference type="FunFam" id="2.40.160.120:FF:000001">
    <property type="entry name" value="Oxysterol-binding protein"/>
    <property type="match status" value="1"/>
</dbReference>
<dbReference type="GO" id="GO:0097038">
    <property type="term" value="C:perinuclear endoplasmic reticulum"/>
    <property type="evidence" value="ECO:0007669"/>
    <property type="project" value="TreeGrafter"/>
</dbReference>
<keyword evidence="5" id="KW-0175">Coiled coil</keyword>
<accession>A0A811LMG3</accession>
<comment type="caution">
    <text evidence="7">The sequence shown here is derived from an EMBL/GenBank/DDBJ whole genome shotgun (WGS) entry which is preliminary data.</text>
</comment>
<dbReference type="AlphaFoldDB" id="A0A811LMG3"/>
<dbReference type="SUPFAM" id="SSF144000">
    <property type="entry name" value="Oxysterol-binding protein-like"/>
    <property type="match status" value="1"/>
</dbReference>
<keyword evidence="4" id="KW-0445">Lipid transport</keyword>
<dbReference type="InterPro" id="IPR037239">
    <property type="entry name" value="OSBP_sf"/>
</dbReference>
<dbReference type="PANTHER" id="PTHR10972:SF209">
    <property type="entry name" value="OXYSTEROL-BINDING PROTEIN"/>
    <property type="match status" value="1"/>
</dbReference>
<dbReference type="GO" id="GO:0032934">
    <property type="term" value="F:sterol binding"/>
    <property type="evidence" value="ECO:0007669"/>
    <property type="project" value="TreeGrafter"/>
</dbReference>